<dbReference type="EMBL" id="LAZR01012982">
    <property type="protein sequence ID" value="KKM24163.1"/>
    <property type="molecule type" value="Genomic_DNA"/>
</dbReference>
<organism evidence="2">
    <name type="scientific">marine sediment metagenome</name>
    <dbReference type="NCBI Taxonomy" id="412755"/>
    <lineage>
        <taxon>unclassified sequences</taxon>
        <taxon>metagenomes</taxon>
        <taxon>ecological metagenomes</taxon>
    </lineage>
</organism>
<dbReference type="Pfam" id="PF12728">
    <property type="entry name" value="HTH_17"/>
    <property type="match status" value="1"/>
</dbReference>
<dbReference type="GO" id="GO:0003677">
    <property type="term" value="F:DNA binding"/>
    <property type="evidence" value="ECO:0007669"/>
    <property type="project" value="InterPro"/>
</dbReference>
<dbReference type="SUPFAM" id="SSF46955">
    <property type="entry name" value="Putative DNA-binding domain"/>
    <property type="match status" value="1"/>
</dbReference>
<feature type="domain" description="Helix-turn-helix" evidence="1">
    <location>
        <begin position="57"/>
        <end position="102"/>
    </location>
</feature>
<proteinExistence type="predicted"/>
<evidence type="ECO:0000259" key="1">
    <source>
        <dbReference type="Pfam" id="PF12728"/>
    </source>
</evidence>
<name>A0A0F9KQ21_9ZZZZ</name>
<evidence type="ECO:0000313" key="2">
    <source>
        <dbReference type="EMBL" id="KKM24163.1"/>
    </source>
</evidence>
<dbReference type="Gene3D" id="1.10.1660.10">
    <property type="match status" value="1"/>
</dbReference>
<gene>
    <name evidence="2" type="ORF">LCGC14_1607850</name>
</gene>
<protein>
    <recommendedName>
        <fullName evidence="1">Helix-turn-helix domain-containing protein</fullName>
    </recommendedName>
</protein>
<dbReference type="InterPro" id="IPR010093">
    <property type="entry name" value="SinI_DNA-bd"/>
</dbReference>
<dbReference type="InterPro" id="IPR041657">
    <property type="entry name" value="HTH_17"/>
</dbReference>
<accession>A0A0F9KQ21</accession>
<sequence>MLTAEKVIKEIYNLPLKERKKIARHIIEFGIRGPHPDTPEILNIKAWQDEIASKPFNLKQASEYLGVSSVTLRRWVKAGRVLAAKIGRAYTFDVSDLKELKKAHITKKSAESL</sequence>
<reference evidence="2" key="1">
    <citation type="journal article" date="2015" name="Nature">
        <title>Complex archaea that bridge the gap between prokaryotes and eukaryotes.</title>
        <authorList>
            <person name="Spang A."/>
            <person name="Saw J.H."/>
            <person name="Jorgensen S.L."/>
            <person name="Zaremba-Niedzwiedzka K."/>
            <person name="Martijn J."/>
            <person name="Lind A.E."/>
            <person name="van Eijk R."/>
            <person name="Schleper C."/>
            <person name="Guy L."/>
            <person name="Ettema T.J."/>
        </authorList>
    </citation>
    <scope>NUCLEOTIDE SEQUENCE</scope>
</reference>
<dbReference type="AlphaFoldDB" id="A0A0F9KQ21"/>
<dbReference type="InterPro" id="IPR009061">
    <property type="entry name" value="DNA-bd_dom_put_sf"/>
</dbReference>
<comment type="caution">
    <text evidence="2">The sequence shown here is derived from an EMBL/GenBank/DDBJ whole genome shotgun (WGS) entry which is preliminary data.</text>
</comment>
<dbReference type="NCBIfam" id="TIGR01764">
    <property type="entry name" value="excise"/>
    <property type="match status" value="1"/>
</dbReference>